<proteinExistence type="predicted"/>
<accession>A0A2A6CAP0</accession>
<organism evidence="1 2">
    <name type="scientific">Pristionchus pacificus</name>
    <name type="common">Parasitic nematode worm</name>
    <dbReference type="NCBI Taxonomy" id="54126"/>
    <lineage>
        <taxon>Eukaryota</taxon>
        <taxon>Metazoa</taxon>
        <taxon>Ecdysozoa</taxon>
        <taxon>Nematoda</taxon>
        <taxon>Chromadorea</taxon>
        <taxon>Rhabditida</taxon>
        <taxon>Rhabditina</taxon>
        <taxon>Diplogasteromorpha</taxon>
        <taxon>Diplogasteroidea</taxon>
        <taxon>Neodiplogasteridae</taxon>
        <taxon>Pristionchus</taxon>
    </lineage>
</organism>
<protein>
    <submittedName>
        <fullName evidence="1">Uncharacterized protein</fullName>
    </submittedName>
</protein>
<gene>
    <name evidence="1" type="primary">WBGene00283434</name>
</gene>
<evidence type="ECO:0000313" key="2">
    <source>
        <dbReference type="Proteomes" id="UP000005239"/>
    </source>
</evidence>
<dbReference type="Proteomes" id="UP000005239">
    <property type="component" value="Unassembled WGS sequence"/>
</dbReference>
<reference evidence="2" key="1">
    <citation type="journal article" date="2008" name="Nat. Genet.">
        <title>The Pristionchus pacificus genome provides a unique perspective on nematode lifestyle and parasitism.</title>
        <authorList>
            <person name="Dieterich C."/>
            <person name="Clifton S.W."/>
            <person name="Schuster L.N."/>
            <person name="Chinwalla A."/>
            <person name="Delehaunty K."/>
            <person name="Dinkelacker I."/>
            <person name="Fulton L."/>
            <person name="Fulton R."/>
            <person name="Godfrey J."/>
            <person name="Minx P."/>
            <person name="Mitreva M."/>
            <person name="Roeseler W."/>
            <person name="Tian H."/>
            <person name="Witte H."/>
            <person name="Yang S.P."/>
            <person name="Wilson R.K."/>
            <person name="Sommer R.J."/>
        </authorList>
    </citation>
    <scope>NUCLEOTIDE SEQUENCE [LARGE SCALE GENOMIC DNA]</scope>
    <source>
        <strain evidence="2">PS312</strain>
    </source>
</reference>
<name>A0A2A6CAP0_PRIPA</name>
<dbReference type="AlphaFoldDB" id="A0A2A6CAP0"/>
<keyword evidence="2" id="KW-1185">Reference proteome</keyword>
<dbReference type="EnsemblMetazoa" id="PPA45065.1">
    <property type="protein sequence ID" value="PPA45065.1"/>
    <property type="gene ID" value="WBGene00283434"/>
</dbReference>
<evidence type="ECO:0000313" key="1">
    <source>
        <dbReference type="EnsemblMetazoa" id="PPA45065.1"/>
    </source>
</evidence>
<accession>A0A8R1V5K5</accession>
<reference evidence="1" key="2">
    <citation type="submission" date="2022-06" db="UniProtKB">
        <authorList>
            <consortium name="EnsemblMetazoa"/>
        </authorList>
    </citation>
    <scope>IDENTIFICATION</scope>
    <source>
        <strain evidence="1">PS312</strain>
    </source>
</reference>
<sequence length="183" mass="21204">MELTRGPPSPPFFHSLPSFFSLQWSEQEACPSLFLLLPTALLFLTTSLYEEANKRPLFSSPPFSSLFSLWSEQESTPLLYRSIGTLFISRALSEKRGMNKEGQATTRLYSVIVFPPLPSLYDGPNGSISSSMEESLHFAGVSHLRWKNLFISREERRGEEKRGEERRREEREEREEKRGRERK</sequence>